<dbReference type="EMBL" id="CP040818">
    <property type="protein sequence ID" value="QDL90780.1"/>
    <property type="molecule type" value="Genomic_DNA"/>
</dbReference>
<dbReference type="Gene3D" id="1.10.490.10">
    <property type="entry name" value="Globins"/>
    <property type="match status" value="1"/>
</dbReference>
<accession>A0A5B8FUN3</accession>
<reference evidence="1 2" key="1">
    <citation type="submission" date="2019-06" db="EMBL/GenBank/DDBJ databases">
        <title>Genome sequence of Rhodobacteraceae bacterium D4M1.</title>
        <authorList>
            <person name="Cao J."/>
        </authorList>
    </citation>
    <scope>NUCLEOTIDE SEQUENCE [LARGE SCALE GENOMIC DNA]</scope>
    <source>
        <strain evidence="1 2">D4M1</strain>
    </source>
</reference>
<dbReference type="RefSeq" id="WP_138576455.1">
    <property type="nucleotide sequence ID" value="NZ_CP040818.1"/>
</dbReference>
<protein>
    <recommendedName>
        <fullName evidence="3">Globin-sensor domain-containing protein</fullName>
    </recommendedName>
</protein>
<evidence type="ECO:0008006" key="3">
    <source>
        <dbReference type="Google" id="ProtNLM"/>
    </source>
</evidence>
<dbReference type="KEGG" id="ppru:FDP22_02630"/>
<dbReference type="GO" id="GO:0020037">
    <property type="term" value="F:heme binding"/>
    <property type="evidence" value="ECO:0007669"/>
    <property type="project" value="InterPro"/>
</dbReference>
<proteinExistence type="predicted"/>
<name>A0A5B8FUN3_9RHOB</name>
<dbReference type="Proteomes" id="UP000305888">
    <property type="component" value="Chromosome"/>
</dbReference>
<evidence type="ECO:0000313" key="1">
    <source>
        <dbReference type="EMBL" id="QDL90780.1"/>
    </source>
</evidence>
<gene>
    <name evidence="1" type="ORF">FDP22_02630</name>
</gene>
<dbReference type="OrthoDB" id="9823849at2"/>
<dbReference type="GO" id="GO:0019825">
    <property type="term" value="F:oxygen binding"/>
    <property type="evidence" value="ECO:0007669"/>
    <property type="project" value="InterPro"/>
</dbReference>
<sequence>METLEYEDLRLAYKPFLRPPGLEARLRDAFRLDARFTEEYPGLRHLLLARRETFADDMLRFLTTHDAIDSRFAVRDMTLCRRLAEAHLRNILPGKFGDTYLSGLEDLALLLARHNTSMLWIDAAYHDLSLSFMDQIVTHQAMTNPILRRGAYRSLATWIMLETSQFRRVFCEYARLLRHEAGPDPDAPPPDAADFSERLRRISAGLLRPD</sequence>
<dbReference type="InterPro" id="IPR012292">
    <property type="entry name" value="Globin/Proto"/>
</dbReference>
<organism evidence="1 2">
    <name type="scientific">Paroceanicella profunda</name>
    <dbReference type="NCBI Taxonomy" id="2579971"/>
    <lineage>
        <taxon>Bacteria</taxon>
        <taxon>Pseudomonadati</taxon>
        <taxon>Pseudomonadota</taxon>
        <taxon>Alphaproteobacteria</taxon>
        <taxon>Rhodobacterales</taxon>
        <taxon>Paracoccaceae</taxon>
        <taxon>Paroceanicella</taxon>
    </lineage>
</organism>
<dbReference type="AlphaFoldDB" id="A0A5B8FUN3"/>
<keyword evidence="2" id="KW-1185">Reference proteome</keyword>
<evidence type="ECO:0000313" key="2">
    <source>
        <dbReference type="Proteomes" id="UP000305888"/>
    </source>
</evidence>